<dbReference type="HAMAP" id="MF_01020">
    <property type="entry name" value="HisE"/>
    <property type="match status" value="1"/>
</dbReference>
<name>A0A4S1E251_9FLAO</name>
<dbReference type="Gene3D" id="3.10.20.810">
    <property type="entry name" value="Phosphoribosyl-AMP cyclohydrolase"/>
    <property type="match status" value="1"/>
</dbReference>
<evidence type="ECO:0000313" key="18">
    <source>
        <dbReference type="Proteomes" id="UP000307602"/>
    </source>
</evidence>
<dbReference type="SUPFAM" id="SSF141734">
    <property type="entry name" value="HisI-like"/>
    <property type="match status" value="1"/>
</dbReference>
<keyword evidence="18" id="KW-1185">Reference proteome</keyword>
<comment type="pathway">
    <text evidence="5 15">Amino-acid biosynthesis; L-histidine biosynthesis; L-histidine from 5-phospho-alpha-D-ribose 1-diphosphate: step 2/9.</text>
</comment>
<keyword evidence="14 15" id="KW-0511">Multifunctional enzyme</keyword>
<evidence type="ECO:0000256" key="11">
    <source>
        <dbReference type="ARBA" id="ARBA00022801"/>
    </source>
</evidence>
<evidence type="ECO:0000259" key="16">
    <source>
        <dbReference type="Pfam" id="PF01502"/>
    </source>
</evidence>
<dbReference type="RefSeq" id="WP_135875793.1">
    <property type="nucleotide sequence ID" value="NZ_SRSO01000004.1"/>
</dbReference>
<dbReference type="InterPro" id="IPR021130">
    <property type="entry name" value="PRib-ATP_PPHydrolase-like"/>
</dbReference>
<dbReference type="CDD" id="cd11534">
    <property type="entry name" value="NTP-PPase_HisIE_like"/>
    <property type="match status" value="1"/>
</dbReference>
<dbReference type="InterPro" id="IPR038019">
    <property type="entry name" value="PRib_AMP_CycHydrolase_sf"/>
</dbReference>
<dbReference type="GO" id="GO:0000105">
    <property type="term" value="P:L-histidine biosynthetic process"/>
    <property type="evidence" value="ECO:0007669"/>
    <property type="project" value="UniProtKB-UniRule"/>
</dbReference>
<evidence type="ECO:0000256" key="13">
    <source>
        <dbReference type="ARBA" id="ARBA00023102"/>
    </source>
</evidence>
<feature type="region of interest" description="Phosphoribosyl-AMP cyclohydrolase" evidence="15">
    <location>
        <begin position="1"/>
        <end position="118"/>
    </location>
</feature>
<evidence type="ECO:0000256" key="9">
    <source>
        <dbReference type="ARBA" id="ARBA00022605"/>
    </source>
</evidence>
<evidence type="ECO:0000256" key="8">
    <source>
        <dbReference type="ARBA" id="ARBA00022490"/>
    </source>
</evidence>
<evidence type="ECO:0000256" key="14">
    <source>
        <dbReference type="ARBA" id="ARBA00023268"/>
    </source>
</evidence>
<gene>
    <name evidence="15" type="primary">hisI</name>
    <name evidence="15" type="synonym">hisIE</name>
    <name evidence="17" type="ORF">EM932_04140</name>
</gene>
<sequence>MINKKDINIISPPWGELEGALVPAIIQDATTKNVLMLGYMNEEAYQKTIETKQVTFFSRSKQRLWTKGEESGNFLNLVDIKNDCDNDTLLIQVNPVGPTCHKGTDTCWKTENTSTYGFFSTLEDVITERVSNKNTKKSYVASLFDKGINKVAQKVGEEAVETVIEAMDNNDDLFLYESADLLFHYLMLLQAKGFTLKDIEKELKGRHK</sequence>
<dbReference type="UniPathway" id="UPA00031">
    <property type="reaction ID" value="UER00007"/>
</dbReference>
<dbReference type="FunFam" id="3.10.20.810:FF:000001">
    <property type="entry name" value="Histidine biosynthesis bifunctional protein HisIE"/>
    <property type="match status" value="1"/>
</dbReference>
<dbReference type="OrthoDB" id="9795769at2"/>
<comment type="subcellular location">
    <subcellularLocation>
        <location evidence="3 15">Cytoplasm</location>
    </subcellularLocation>
</comment>
<keyword evidence="8 15" id="KW-0963">Cytoplasm</keyword>
<feature type="region of interest" description="Phosphoribosyl-ATP pyrophosphohydrolase" evidence="15">
    <location>
        <begin position="119"/>
        <end position="208"/>
    </location>
</feature>
<dbReference type="EC" id="3.5.4.19" evidence="15"/>
<keyword evidence="12 15" id="KW-0067">ATP-binding</keyword>
<evidence type="ECO:0000256" key="3">
    <source>
        <dbReference type="ARBA" id="ARBA00004496"/>
    </source>
</evidence>
<dbReference type="NCBIfam" id="NF002747">
    <property type="entry name" value="PRK02759.1"/>
    <property type="match status" value="1"/>
</dbReference>
<dbReference type="EC" id="3.6.1.31" evidence="15"/>
<dbReference type="InterPro" id="IPR008179">
    <property type="entry name" value="HisE"/>
</dbReference>
<dbReference type="EMBL" id="SRSO01000004">
    <property type="protein sequence ID" value="TGV03992.1"/>
    <property type="molecule type" value="Genomic_DNA"/>
</dbReference>
<dbReference type="GO" id="GO:0004635">
    <property type="term" value="F:phosphoribosyl-AMP cyclohydrolase activity"/>
    <property type="evidence" value="ECO:0007669"/>
    <property type="project" value="UniProtKB-UniRule"/>
</dbReference>
<reference evidence="17 18" key="1">
    <citation type="submission" date="2019-04" db="EMBL/GenBank/DDBJ databases">
        <authorList>
            <person name="Liu A."/>
        </authorList>
    </citation>
    <scope>NUCLEOTIDE SEQUENCE [LARGE SCALE GENOMIC DNA]</scope>
    <source>
        <strain evidence="17 18">RZ03</strain>
    </source>
</reference>
<evidence type="ECO:0000256" key="15">
    <source>
        <dbReference type="HAMAP-Rule" id="MF_01019"/>
    </source>
</evidence>
<accession>A0A4S1E251</accession>
<dbReference type="GO" id="GO:0005524">
    <property type="term" value="F:ATP binding"/>
    <property type="evidence" value="ECO:0007669"/>
    <property type="project" value="UniProtKB-KW"/>
</dbReference>
<dbReference type="NCBIfam" id="TIGR03188">
    <property type="entry name" value="histidine_hisI"/>
    <property type="match status" value="1"/>
</dbReference>
<comment type="catalytic activity">
    <reaction evidence="1 15">
        <text>1-(5-phospho-beta-D-ribosyl)-5'-AMP + H2O = 1-(5-phospho-beta-D-ribosyl)-5-[(5-phospho-beta-D-ribosylamino)methylideneamino]imidazole-4-carboxamide</text>
        <dbReference type="Rhea" id="RHEA:20049"/>
        <dbReference type="ChEBI" id="CHEBI:15377"/>
        <dbReference type="ChEBI" id="CHEBI:58435"/>
        <dbReference type="ChEBI" id="CHEBI:59457"/>
        <dbReference type="EC" id="3.5.4.19"/>
    </reaction>
</comment>
<dbReference type="PANTHER" id="PTHR42945:SF9">
    <property type="entry name" value="HISTIDINE BIOSYNTHESIS BIFUNCTIONAL PROTEIN HISIE"/>
    <property type="match status" value="1"/>
</dbReference>
<dbReference type="Pfam" id="PF01503">
    <property type="entry name" value="PRA-PH"/>
    <property type="match status" value="1"/>
</dbReference>
<organism evidence="17 18">
    <name type="scientific">Flavivirga rizhaonensis</name>
    <dbReference type="NCBI Taxonomy" id="2559571"/>
    <lineage>
        <taxon>Bacteria</taxon>
        <taxon>Pseudomonadati</taxon>
        <taxon>Bacteroidota</taxon>
        <taxon>Flavobacteriia</taxon>
        <taxon>Flavobacteriales</taxon>
        <taxon>Flavobacteriaceae</taxon>
        <taxon>Flavivirga</taxon>
    </lineage>
</organism>
<dbReference type="Pfam" id="PF01502">
    <property type="entry name" value="PRA-CH"/>
    <property type="match status" value="1"/>
</dbReference>
<evidence type="ECO:0000256" key="2">
    <source>
        <dbReference type="ARBA" id="ARBA00001460"/>
    </source>
</evidence>
<keyword evidence="11 15" id="KW-0378">Hydrolase</keyword>
<keyword evidence="13 15" id="KW-0368">Histidine biosynthesis</keyword>
<dbReference type="NCBIfam" id="NF000768">
    <property type="entry name" value="PRK00051.1"/>
    <property type="match status" value="1"/>
</dbReference>
<dbReference type="InterPro" id="IPR023019">
    <property type="entry name" value="His_synth_HisIE"/>
</dbReference>
<comment type="pathway">
    <text evidence="4 15">Amino-acid biosynthesis; L-histidine biosynthesis; L-histidine from 5-phospho-alpha-D-ribose 1-diphosphate: step 3/9.</text>
</comment>
<evidence type="ECO:0000256" key="4">
    <source>
        <dbReference type="ARBA" id="ARBA00005169"/>
    </source>
</evidence>
<protein>
    <recommendedName>
        <fullName evidence="15">Histidine biosynthesis bifunctional protein HisIE</fullName>
    </recommendedName>
    <domain>
        <recommendedName>
            <fullName evidence="15">Phosphoribosyl-AMP cyclohydrolase</fullName>
            <shortName evidence="15">PRA-CH</shortName>
            <ecNumber evidence="15">3.5.4.19</ecNumber>
        </recommendedName>
    </domain>
    <domain>
        <recommendedName>
            <fullName evidence="15">Phosphoribosyl-ATP pyrophosphatase</fullName>
            <shortName evidence="15">PRA-PH</shortName>
            <ecNumber evidence="15">3.6.1.31</ecNumber>
        </recommendedName>
    </domain>
</protein>
<keyword evidence="10 15" id="KW-0547">Nucleotide-binding</keyword>
<dbReference type="Gene3D" id="1.10.287.1080">
    <property type="entry name" value="MazG-like"/>
    <property type="match status" value="1"/>
</dbReference>
<evidence type="ECO:0000313" key="17">
    <source>
        <dbReference type="EMBL" id="TGV03992.1"/>
    </source>
</evidence>
<evidence type="ECO:0000256" key="6">
    <source>
        <dbReference type="ARBA" id="ARBA00007731"/>
    </source>
</evidence>
<dbReference type="HAMAP" id="MF_01019">
    <property type="entry name" value="HisIE"/>
    <property type="match status" value="1"/>
</dbReference>
<feature type="domain" description="Phosphoribosyl-AMP cyclohydrolase" evidence="16">
    <location>
        <begin position="36"/>
        <end position="108"/>
    </location>
</feature>
<comment type="catalytic activity">
    <reaction evidence="2 15">
        <text>1-(5-phospho-beta-D-ribosyl)-ATP + H2O = 1-(5-phospho-beta-D-ribosyl)-5'-AMP + diphosphate + H(+)</text>
        <dbReference type="Rhea" id="RHEA:22828"/>
        <dbReference type="ChEBI" id="CHEBI:15377"/>
        <dbReference type="ChEBI" id="CHEBI:15378"/>
        <dbReference type="ChEBI" id="CHEBI:33019"/>
        <dbReference type="ChEBI" id="CHEBI:59457"/>
        <dbReference type="ChEBI" id="CHEBI:73183"/>
        <dbReference type="EC" id="3.6.1.31"/>
    </reaction>
</comment>
<comment type="similarity">
    <text evidence="7 15">In the N-terminal section; belongs to the PRA-CH family.</text>
</comment>
<dbReference type="PANTHER" id="PTHR42945">
    <property type="entry name" value="HISTIDINE BIOSYNTHESIS BIFUNCTIONAL PROTEIN"/>
    <property type="match status" value="1"/>
</dbReference>
<proteinExistence type="inferred from homology"/>
<comment type="caution">
    <text evidence="17">The sequence shown here is derived from an EMBL/GenBank/DDBJ whole genome shotgun (WGS) entry which is preliminary data.</text>
</comment>
<dbReference type="SUPFAM" id="SSF101386">
    <property type="entry name" value="all-alpha NTP pyrophosphatases"/>
    <property type="match status" value="1"/>
</dbReference>
<evidence type="ECO:0000256" key="1">
    <source>
        <dbReference type="ARBA" id="ARBA00000024"/>
    </source>
</evidence>
<keyword evidence="9 15" id="KW-0028">Amino-acid biosynthesis</keyword>
<dbReference type="GO" id="GO:0005737">
    <property type="term" value="C:cytoplasm"/>
    <property type="evidence" value="ECO:0007669"/>
    <property type="project" value="UniProtKB-SubCell"/>
</dbReference>
<comment type="similarity">
    <text evidence="6 15">In the C-terminal section; belongs to the PRA-PH family.</text>
</comment>
<evidence type="ECO:0000256" key="12">
    <source>
        <dbReference type="ARBA" id="ARBA00022840"/>
    </source>
</evidence>
<dbReference type="GO" id="GO:0004636">
    <property type="term" value="F:phosphoribosyl-ATP diphosphatase activity"/>
    <property type="evidence" value="ECO:0007669"/>
    <property type="project" value="UniProtKB-UniRule"/>
</dbReference>
<dbReference type="InterPro" id="IPR002496">
    <property type="entry name" value="PRib_AMP_CycHydrolase_dom"/>
</dbReference>
<evidence type="ECO:0000256" key="5">
    <source>
        <dbReference type="ARBA" id="ARBA00005204"/>
    </source>
</evidence>
<evidence type="ECO:0000256" key="7">
    <source>
        <dbReference type="ARBA" id="ARBA00008299"/>
    </source>
</evidence>
<evidence type="ECO:0000256" key="10">
    <source>
        <dbReference type="ARBA" id="ARBA00022741"/>
    </source>
</evidence>
<dbReference type="AlphaFoldDB" id="A0A4S1E251"/>
<dbReference type="Proteomes" id="UP000307602">
    <property type="component" value="Unassembled WGS sequence"/>
</dbReference>